<evidence type="ECO:0000313" key="1">
    <source>
        <dbReference type="EMBL" id="MPN39916.1"/>
    </source>
</evidence>
<sequence>MTGRHLLLGPHPQRSARLDDALEGEPMVGRRHQFQGGQHAVGQRTPGAIGVDRVGAILPCRCQLAGCPLQEADQGAGVVLLDQSAQRADVVG</sequence>
<reference evidence="1" key="1">
    <citation type="submission" date="2019-08" db="EMBL/GenBank/DDBJ databases">
        <authorList>
            <person name="Kucharzyk K."/>
            <person name="Murdoch R.W."/>
            <person name="Higgins S."/>
            <person name="Loffler F."/>
        </authorList>
    </citation>
    <scope>NUCLEOTIDE SEQUENCE</scope>
</reference>
<proteinExistence type="predicted"/>
<dbReference type="AlphaFoldDB" id="A0A645HMX3"/>
<organism evidence="1">
    <name type="scientific">bioreactor metagenome</name>
    <dbReference type="NCBI Taxonomy" id="1076179"/>
    <lineage>
        <taxon>unclassified sequences</taxon>
        <taxon>metagenomes</taxon>
        <taxon>ecological metagenomes</taxon>
    </lineage>
</organism>
<comment type="caution">
    <text evidence="1">The sequence shown here is derived from an EMBL/GenBank/DDBJ whole genome shotgun (WGS) entry which is preliminary data.</text>
</comment>
<dbReference type="EMBL" id="VSSQ01096011">
    <property type="protein sequence ID" value="MPN39916.1"/>
    <property type="molecule type" value="Genomic_DNA"/>
</dbReference>
<gene>
    <name evidence="1" type="ORF">SDC9_187450</name>
</gene>
<protein>
    <submittedName>
        <fullName evidence="1">Uncharacterized protein</fullName>
    </submittedName>
</protein>
<name>A0A645HMX3_9ZZZZ</name>
<accession>A0A645HMX3</accession>